<evidence type="ECO:0000313" key="2">
    <source>
        <dbReference type="EMBL" id="MFM9653481.1"/>
    </source>
</evidence>
<dbReference type="RefSeq" id="WP_369278427.1">
    <property type="nucleotide sequence ID" value="NZ_JBJVMW010000042.1"/>
</dbReference>
<dbReference type="Proteomes" id="UP001631993">
    <property type="component" value="Unassembled WGS sequence"/>
</dbReference>
<gene>
    <name evidence="2" type="ORF">ACKI1S_46330</name>
</gene>
<proteinExistence type="predicted"/>
<feature type="transmembrane region" description="Helical" evidence="1">
    <location>
        <begin position="6"/>
        <end position="39"/>
    </location>
</feature>
<evidence type="ECO:0000313" key="3">
    <source>
        <dbReference type="Proteomes" id="UP001631993"/>
    </source>
</evidence>
<reference evidence="2 3" key="1">
    <citation type="submission" date="2024-12" db="EMBL/GenBank/DDBJ databases">
        <title>Forecasting of Potato common scab and diversities of Pathogenic streptomyces spp. in china.</title>
        <authorList>
            <person name="Handique U."/>
            <person name="Wu J."/>
        </authorList>
    </citation>
    <scope>NUCLEOTIDE SEQUENCE [LARGE SCALE GENOMIC DNA]</scope>
    <source>
        <strain evidence="2 3">ZRIMU1585</strain>
    </source>
</reference>
<organism evidence="2 3">
    <name type="scientific">Streptomyces galilaeus</name>
    <dbReference type="NCBI Taxonomy" id="33899"/>
    <lineage>
        <taxon>Bacteria</taxon>
        <taxon>Bacillati</taxon>
        <taxon>Actinomycetota</taxon>
        <taxon>Actinomycetes</taxon>
        <taxon>Kitasatosporales</taxon>
        <taxon>Streptomycetaceae</taxon>
        <taxon>Streptomyces</taxon>
    </lineage>
</organism>
<keyword evidence="1" id="KW-1133">Transmembrane helix</keyword>
<keyword evidence="1" id="KW-0812">Transmembrane</keyword>
<accession>A0ABW9IYH6</accession>
<comment type="caution">
    <text evidence="2">The sequence shown here is derived from an EMBL/GenBank/DDBJ whole genome shotgun (WGS) entry which is preliminary data.</text>
</comment>
<name>A0ABW9IYH6_STRGJ</name>
<keyword evidence="3" id="KW-1185">Reference proteome</keyword>
<dbReference type="EMBL" id="JBJVNE010000053">
    <property type="protein sequence ID" value="MFM9653481.1"/>
    <property type="molecule type" value="Genomic_DNA"/>
</dbReference>
<keyword evidence="1" id="KW-0472">Membrane</keyword>
<evidence type="ECO:0000256" key="1">
    <source>
        <dbReference type="SAM" id="Phobius"/>
    </source>
</evidence>
<protein>
    <submittedName>
        <fullName evidence="2">Uncharacterized protein</fullName>
    </submittedName>
</protein>
<sequence length="62" mass="6275">MDRWDVLGLLGVVLLGVGLCLLAPWLGLSVAGLVLLAIAAAGSVFTEKAAATQELIDARKGG</sequence>